<protein>
    <submittedName>
        <fullName evidence="2">40s ribosomal s8</fullName>
    </submittedName>
</protein>
<gene>
    <name evidence="2" type="ORF">GQ602_006562</name>
</gene>
<dbReference type="OrthoDB" id="1703270at2759"/>
<evidence type="ECO:0000256" key="1">
    <source>
        <dbReference type="SAM" id="MobiDB-lite"/>
    </source>
</evidence>
<proteinExistence type="predicted"/>
<evidence type="ECO:0000313" key="3">
    <source>
        <dbReference type="Proteomes" id="UP000562929"/>
    </source>
</evidence>
<keyword evidence="3" id="KW-1185">Reference proteome</keyword>
<dbReference type="EMBL" id="JAACLJ010000008">
    <property type="protein sequence ID" value="KAF4581938.1"/>
    <property type="molecule type" value="Genomic_DNA"/>
</dbReference>
<name>A0A8H4VAV1_9HYPO</name>
<dbReference type="AlphaFoldDB" id="A0A8H4VAV1"/>
<organism evidence="2 3">
    <name type="scientific">Ophiocordyceps camponoti-floridani</name>
    <dbReference type="NCBI Taxonomy" id="2030778"/>
    <lineage>
        <taxon>Eukaryota</taxon>
        <taxon>Fungi</taxon>
        <taxon>Dikarya</taxon>
        <taxon>Ascomycota</taxon>
        <taxon>Pezizomycotina</taxon>
        <taxon>Sordariomycetes</taxon>
        <taxon>Hypocreomycetidae</taxon>
        <taxon>Hypocreales</taxon>
        <taxon>Ophiocordycipitaceae</taxon>
        <taxon>Ophiocordyceps</taxon>
    </lineage>
</organism>
<feature type="compositionally biased region" description="Polar residues" evidence="1">
    <location>
        <begin position="45"/>
        <end position="56"/>
    </location>
</feature>
<evidence type="ECO:0000313" key="2">
    <source>
        <dbReference type="EMBL" id="KAF4581938.1"/>
    </source>
</evidence>
<feature type="region of interest" description="Disordered" evidence="1">
    <location>
        <begin position="43"/>
        <end position="104"/>
    </location>
</feature>
<dbReference type="Proteomes" id="UP000562929">
    <property type="component" value="Unassembled WGS sequence"/>
</dbReference>
<feature type="region of interest" description="Disordered" evidence="1">
    <location>
        <begin position="237"/>
        <end position="268"/>
    </location>
</feature>
<sequence length="310" mass="34841">MARYYSPATQIHAQHYQASTETSASSLMQPQHRQAFLKEPFAFEVSSTPKTANRNSPGYGPPLSHRTPIHAYPPPLKPEYSTTPTSPPSDYSFSNLEEGESANDSVSWTRSRRWMSNETKERVAFLRIMTNLRHIRAEKSPCVPQTLTELAAFKAEVADARKKTLERAVGRRQAELQLRRQPVALGEATPAVGKLFGGRQFHDGRSPVLATDNCFNQYPETGLDWPSLTELKAEADKRGGEGQYHLLPPPRPRLSSRRRFPPNPSANPAFIMPVMPELDSRHRVEELSLNELPGLLQETVWELCRCLDGA</sequence>
<accession>A0A8H4VAV1</accession>
<reference evidence="2 3" key="1">
    <citation type="journal article" date="2020" name="G3 (Bethesda)">
        <title>Genetic Underpinnings of Host Manipulation by Ophiocordyceps as Revealed by Comparative Transcriptomics.</title>
        <authorList>
            <person name="Will I."/>
            <person name="Das B."/>
            <person name="Trinh T."/>
            <person name="Brachmann A."/>
            <person name="Ohm R.A."/>
            <person name="de Bekker C."/>
        </authorList>
    </citation>
    <scope>NUCLEOTIDE SEQUENCE [LARGE SCALE GENOMIC DNA]</scope>
    <source>
        <strain evidence="2 3">EC05</strain>
    </source>
</reference>
<comment type="caution">
    <text evidence="2">The sequence shown here is derived from an EMBL/GenBank/DDBJ whole genome shotgun (WGS) entry which is preliminary data.</text>
</comment>